<dbReference type="Pfam" id="PF12680">
    <property type="entry name" value="SnoaL_2"/>
    <property type="match status" value="1"/>
</dbReference>
<dbReference type="SUPFAM" id="SSF54427">
    <property type="entry name" value="NTF2-like"/>
    <property type="match status" value="1"/>
</dbReference>
<dbReference type="Proteomes" id="UP000182977">
    <property type="component" value="Chromosome I"/>
</dbReference>
<reference evidence="3" key="1">
    <citation type="submission" date="2016-10" db="EMBL/GenBank/DDBJ databases">
        <authorList>
            <person name="Varghese N."/>
            <person name="Submissions S."/>
        </authorList>
    </citation>
    <scope>NUCLEOTIDE SEQUENCE [LARGE SCALE GENOMIC DNA]</scope>
    <source>
        <strain evidence="3">DSM 45079</strain>
    </source>
</reference>
<evidence type="ECO:0000313" key="3">
    <source>
        <dbReference type="Proteomes" id="UP000182977"/>
    </source>
</evidence>
<sequence length="118" mass="12790">MDATRVIGVYYDAWKNKKGDMTGVPLADDMVFKGPIVSFTDAAGFTQMAAEAGAAVTAFEVRRQFTDGSTICSIVDWQMAMLPGEVLTSAEILEVEDGQIVRGELIYDAESLRKVMAS</sequence>
<dbReference type="OrthoDB" id="5185819at2"/>
<proteinExistence type="predicted"/>
<protein>
    <submittedName>
        <fullName evidence="2">SnoaL-like domain-containing protein</fullName>
    </submittedName>
</protein>
<keyword evidence="3" id="KW-1185">Reference proteome</keyword>
<evidence type="ECO:0000259" key="1">
    <source>
        <dbReference type="Pfam" id="PF12680"/>
    </source>
</evidence>
<evidence type="ECO:0000313" key="2">
    <source>
        <dbReference type="EMBL" id="SDU76612.1"/>
    </source>
</evidence>
<dbReference type="AlphaFoldDB" id="A0A1H2L731"/>
<name>A0A1H2L731_9ACTN</name>
<organism evidence="2 3">
    <name type="scientific">Jiangella alkaliphila</name>
    <dbReference type="NCBI Taxonomy" id="419479"/>
    <lineage>
        <taxon>Bacteria</taxon>
        <taxon>Bacillati</taxon>
        <taxon>Actinomycetota</taxon>
        <taxon>Actinomycetes</taxon>
        <taxon>Jiangellales</taxon>
        <taxon>Jiangellaceae</taxon>
        <taxon>Jiangella</taxon>
    </lineage>
</organism>
<dbReference type="EMBL" id="LT629791">
    <property type="protein sequence ID" value="SDU76612.1"/>
    <property type="molecule type" value="Genomic_DNA"/>
</dbReference>
<accession>A0A1H2L731</accession>
<dbReference type="InterPro" id="IPR032710">
    <property type="entry name" value="NTF2-like_dom_sf"/>
</dbReference>
<dbReference type="RefSeq" id="WP_046767521.1">
    <property type="nucleotide sequence ID" value="NZ_KQ061222.1"/>
</dbReference>
<gene>
    <name evidence="2" type="ORF">SAMN04488563_5258</name>
</gene>
<dbReference type="InterPro" id="IPR037401">
    <property type="entry name" value="SnoaL-like"/>
</dbReference>
<dbReference type="Gene3D" id="3.10.450.50">
    <property type="match status" value="1"/>
</dbReference>
<feature type="domain" description="SnoaL-like" evidence="1">
    <location>
        <begin position="10"/>
        <end position="102"/>
    </location>
</feature>